<accession>A0A183BBB0</accession>
<evidence type="ECO:0000313" key="3">
    <source>
        <dbReference type="Proteomes" id="UP000272942"/>
    </source>
</evidence>
<reference evidence="4" key="1">
    <citation type="submission" date="2016-06" db="UniProtKB">
        <authorList>
            <consortium name="WormBaseParasite"/>
        </authorList>
    </citation>
    <scope>IDENTIFICATION</scope>
</reference>
<keyword evidence="3" id="KW-1185">Reference proteome</keyword>
<evidence type="ECO:0000313" key="2">
    <source>
        <dbReference type="EMBL" id="VDP93767.1"/>
    </source>
</evidence>
<feature type="compositionally biased region" description="Polar residues" evidence="1">
    <location>
        <begin position="41"/>
        <end position="82"/>
    </location>
</feature>
<proteinExistence type="predicted"/>
<gene>
    <name evidence="2" type="ORF">ECPE_LOCUS16495</name>
</gene>
<evidence type="ECO:0000256" key="1">
    <source>
        <dbReference type="SAM" id="MobiDB-lite"/>
    </source>
</evidence>
<reference evidence="2 3" key="2">
    <citation type="submission" date="2018-11" db="EMBL/GenBank/DDBJ databases">
        <authorList>
            <consortium name="Pathogen Informatics"/>
        </authorList>
    </citation>
    <scope>NUCLEOTIDE SEQUENCE [LARGE SCALE GENOMIC DNA]</scope>
    <source>
        <strain evidence="2 3">Egypt</strain>
    </source>
</reference>
<name>A0A183BBB0_9TREM</name>
<dbReference type="Proteomes" id="UP000272942">
    <property type="component" value="Unassembled WGS sequence"/>
</dbReference>
<dbReference type="AlphaFoldDB" id="A0A183BBB0"/>
<feature type="region of interest" description="Disordered" evidence="1">
    <location>
        <begin position="29"/>
        <end position="93"/>
    </location>
</feature>
<feature type="compositionally biased region" description="Basic and acidic residues" evidence="1">
    <location>
        <begin position="83"/>
        <end position="93"/>
    </location>
</feature>
<dbReference type="EMBL" id="UZAN01064599">
    <property type="protein sequence ID" value="VDP93767.1"/>
    <property type="molecule type" value="Genomic_DNA"/>
</dbReference>
<protein>
    <submittedName>
        <fullName evidence="2 4">Uncharacterized protein</fullName>
    </submittedName>
</protein>
<organism evidence="4">
    <name type="scientific">Echinostoma caproni</name>
    <dbReference type="NCBI Taxonomy" id="27848"/>
    <lineage>
        <taxon>Eukaryota</taxon>
        <taxon>Metazoa</taxon>
        <taxon>Spiralia</taxon>
        <taxon>Lophotrochozoa</taxon>
        <taxon>Platyhelminthes</taxon>
        <taxon>Trematoda</taxon>
        <taxon>Digenea</taxon>
        <taxon>Plagiorchiida</taxon>
        <taxon>Echinostomata</taxon>
        <taxon>Echinostomatoidea</taxon>
        <taxon>Echinostomatidae</taxon>
        <taxon>Echinostoma</taxon>
    </lineage>
</organism>
<dbReference type="WBParaSite" id="ECPE_0001653801-mRNA-1">
    <property type="protein sequence ID" value="ECPE_0001653801-mRNA-1"/>
    <property type="gene ID" value="ECPE_0001653801"/>
</dbReference>
<evidence type="ECO:0000313" key="4">
    <source>
        <dbReference type="WBParaSite" id="ECPE_0001653801-mRNA-1"/>
    </source>
</evidence>
<sequence length="93" mass="9877">MQCFKWSGKQTGSGEAVQVTVIDSNVADIALPPSPKRSRSSEATGPTVAEQTAIRSSTVTTNPDKVITNQPRSGPEPATNTIDKSEKTNETMD</sequence>